<evidence type="ECO:0000313" key="9">
    <source>
        <dbReference type="EMBL" id="MBD2249957.1"/>
    </source>
</evidence>
<evidence type="ECO:0000256" key="1">
    <source>
        <dbReference type="ARBA" id="ARBA00001946"/>
    </source>
</evidence>
<evidence type="ECO:0000256" key="5">
    <source>
        <dbReference type="ARBA" id="ARBA00022801"/>
    </source>
</evidence>
<evidence type="ECO:0000313" key="10">
    <source>
        <dbReference type="Proteomes" id="UP000621307"/>
    </source>
</evidence>
<gene>
    <name evidence="9" type="ORF">H6G14_01365</name>
</gene>
<evidence type="ECO:0000259" key="8">
    <source>
        <dbReference type="Pfam" id="PF01850"/>
    </source>
</evidence>
<evidence type="ECO:0000256" key="4">
    <source>
        <dbReference type="ARBA" id="ARBA00022723"/>
    </source>
</evidence>
<keyword evidence="10" id="KW-1185">Reference proteome</keyword>
<proteinExistence type="inferred from homology"/>
<dbReference type="Proteomes" id="UP000621307">
    <property type="component" value="Unassembled WGS sequence"/>
</dbReference>
<dbReference type="InterPro" id="IPR029060">
    <property type="entry name" value="PIN-like_dom_sf"/>
</dbReference>
<dbReference type="SUPFAM" id="SSF88723">
    <property type="entry name" value="PIN domain-like"/>
    <property type="match status" value="1"/>
</dbReference>
<name>A0ABR8B743_9NOSO</name>
<feature type="domain" description="PIN" evidence="8">
    <location>
        <begin position="2"/>
        <end position="135"/>
    </location>
</feature>
<keyword evidence="6" id="KW-0460">Magnesium</keyword>
<dbReference type="Pfam" id="PF01850">
    <property type="entry name" value="PIN"/>
    <property type="match status" value="1"/>
</dbReference>
<dbReference type="PANTHER" id="PTHR33653:SF1">
    <property type="entry name" value="RIBONUCLEASE VAPC2"/>
    <property type="match status" value="1"/>
</dbReference>
<keyword evidence="4" id="KW-0479">Metal-binding</keyword>
<evidence type="ECO:0000256" key="2">
    <source>
        <dbReference type="ARBA" id="ARBA00022649"/>
    </source>
</evidence>
<keyword evidence="3" id="KW-0540">Nuclease</keyword>
<dbReference type="RefSeq" id="WP_190565351.1">
    <property type="nucleotide sequence ID" value="NZ_JACJQL010000001.1"/>
</dbReference>
<reference evidence="9 10" key="1">
    <citation type="journal article" date="2020" name="ISME J.">
        <title>Comparative genomics reveals insights into cyanobacterial evolution and habitat adaptation.</title>
        <authorList>
            <person name="Chen M.Y."/>
            <person name="Teng W.K."/>
            <person name="Zhao L."/>
            <person name="Hu C.X."/>
            <person name="Zhou Y.K."/>
            <person name="Han B.P."/>
            <person name="Song L.R."/>
            <person name="Shu W.S."/>
        </authorList>
    </citation>
    <scope>NUCLEOTIDE SEQUENCE [LARGE SCALE GENOMIC DNA]</scope>
    <source>
        <strain evidence="9 10">FACHB-3921</strain>
    </source>
</reference>
<keyword evidence="2" id="KW-1277">Toxin-antitoxin system</keyword>
<keyword evidence="5" id="KW-0378">Hydrolase</keyword>
<organism evidence="9 10">
    <name type="scientific">Nostoc parmelioides FACHB-3921</name>
    <dbReference type="NCBI Taxonomy" id="2692909"/>
    <lineage>
        <taxon>Bacteria</taxon>
        <taxon>Bacillati</taxon>
        <taxon>Cyanobacteriota</taxon>
        <taxon>Cyanophyceae</taxon>
        <taxon>Nostocales</taxon>
        <taxon>Nostocaceae</taxon>
        <taxon>Nostoc</taxon>
    </lineage>
</organism>
<sequence>MYLLDTNHCSYIINNTPSVITALRSRSANEIGISIITYAELLYMTEKSERKAQNFVAVENFLASVDLYFIDEETAILYSQLKIAVFNQFAPKDKSKRRSTSIKDLGFDDHDLWIAATAVQHNLTLVSADSDFIRIQQAQSFPLESWL</sequence>
<dbReference type="CDD" id="cd09881">
    <property type="entry name" value="PIN_VapC4-5_FitB-like"/>
    <property type="match status" value="1"/>
</dbReference>
<accession>A0ABR8B743</accession>
<dbReference type="EMBL" id="JACJQL010000001">
    <property type="protein sequence ID" value="MBD2249957.1"/>
    <property type="molecule type" value="Genomic_DNA"/>
</dbReference>
<dbReference type="InterPro" id="IPR002716">
    <property type="entry name" value="PIN_dom"/>
</dbReference>
<comment type="cofactor">
    <cofactor evidence="1">
        <name>Mg(2+)</name>
        <dbReference type="ChEBI" id="CHEBI:18420"/>
    </cofactor>
</comment>
<dbReference type="InterPro" id="IPR050556">
    <property type="entry name" value="Type_II_TA_system_RNase"/>
</dbReference>
<evidence type="ECO:0000256" key="7">
    <source>
        <dbReference type="ARBA" id="ARBA00038093"/>
    </source>
</evidence>
<comment type="caution">
    <text evidence="9">The sequence shown here is derived from an EMBL/GenBank/DDBJ whole genome shotgun (WGS) entry which is preliminary data.</text>
</comment>
<dbReference type="PANTHER" id="PTHR33653">
    <property type="entry name" value="RIBONUCLEASE VAPC2"/>
    <property type="match status" value="1"/>
</dbReference>
<evidence type="ECO:0000256" key="6">
    <source>
        <dbReference type="ARBA" id="ARBA00022842"/>
    </source>
</evidence>
<dbReference type="Gene3D" id="3.40.50.1010">
    <property type="entry name" value="5'-nuclease"/>
    <property type="match status" value="1"/>
</dbReference>
<evidence type="ECO:0000256" key="3">
    <source>
        <dbReference type="ARBA" id="ARBA00022722"/>
    </source>
</evidence>
<comment type="similarity">
    <text evidence="7">Belongs to the PINc/VapC protein family.</text>
</comment>
<protein>
    <submittedName>
        <fullName evidence="9">Type II toxin-antitoxin system VapC family toxin</fullName>
    </submittedName>
</protein>